<dbReference type="FunFam" id="3.30.230.10:FF:000010">
    <property type="entry name" value="Lon protease"/>
    <property type="match status" value="1"/>
</dbReference>
<dbReference type="InterPro" id="IPR008268">
    <property type="entry name" value="Peptidase_S16_AS"/>
</dbReference>
<keyword evidence="5 10" id="KW-0378">Hydrolase</keyword>
<dbReference type="PANTHER" id="PTHR10046">
    <property type="entry name" value="ATP DEPENDENT LON PROTEASE FAMILY MEMBER"/>
    <property type="match status" value="1"/>
</dbReference>
<keyword evidence="4 10" id="KW-0547">Nucleotide-binding</keyword>
<dbReference type="InterPro" id="IPR027065">
    <property type="entry name" value="Lon_Prtase"/>
</dbReference>
<dbReference type="SMART" id="SM00464">
    <property type="entry name" value="LON"/>
    <property type="match status" value="1"/>
</dbReference>
<dbReference type="SUPFAM" id="SSF52540">
    <property type="entry name" value="P-loop containing nucleoside triphosphate hydrolases"/>
    <property type="match status" value="1"/>
</dbReference>
<feature type="domain" description="Lon N-terminal" evidence="18">
    <location>
        <begin position="14"/>
        <end position="210"/>
    </location>
</feature>
<comment type="similarity">
    <text evidence="10 11 14 15">Belongs to the peptidase S16 family.</text>
</comment>
<dbReference type="FunFam" id="2.30.130.40:FF:000001">
    <property type="entry name" value="Lon protease"/>
    <property type="match status" value="1"/>
</dbReference>
<dbReference type="SUPFAM" id="SSF54211">
    <property type="entry name" value="Ribosomal protein S5 domain 2-like"/>
    <property type="match status" value="1"/>
</dbReference>
<protein>
    <recommendedName>
        <fullName evidence="10 11">Lon protease</fullName>
        <ecNumber evidence="10 11">3.4.21.53</ecNumber>
    </recommendedName>
    <alternativeName>
        <fullName evidence="10">ATP-dependent protease La</fullName>
    </alternativeName>
</protein>
<comment type="subcellular location">
    <subcellularLocation>
        <location evidence="1 10 11">Cytoplasm</location>
    </subcellularLocation>
</comment>
<dbReference type="FunFam" id="3.40.50.300:FF:000021">
    <property type="entry name" value="Lon protease homolog"/>
    <property type="match status" value="1"/>
</dbReference>
<dbReference type="InterPro" id="IPR027543">
    <property type="entry name" value="Lon_bac"/>
</dbReference>
<evidence type="ECO:0000256" key="4">
    <source>
        <dbReference type="ARBA" id="ARBA00022741"/>
    </source>
</evidence>
<dbReference type="AlphaFoldDB" id="A0A6H2HBI2"/>
<dbReference type="Gene3D" id="1.10.8.60">
    <property type="match status" value="1"/>
</dbReference>
<evidence type="ECO:0000256" key="10">
    <source>
        <dbReference type="HAMAP-Rule" id="MF_01973"/>
    </source>
</evidence>
<feature type="coiled-coil region" evidence="16">
    <location>
        <begin position="189"/>
        <end position="216"/>
    </location>
</feature>
<dbReference type="InterPro" id="IPR008269">
    <property type="entry name" value="Lon_proteolytic"/>
</dbReference>
<dbReference type="Proteomes" id="UP000502041">
    <property type="component" value="Chromosome"/>
</dbReference>
<feature type="binding site" evidence="10 13">
    <location>
        <begin position="361"/>
        <end position="368"/>
    </location>
    <ligand>
        <name>ATP</name>
        <dbReference type="ChEBI" id="CHEBI:30616"/>
    </ligand>
</feature>
<dbReference type="Pfam" id="PF05362">
    <property type="entry name" value="Lon_C"/>
    <property type="match status" value="1"/>
</dbReference>
<evidence type="ECO:0000256" key="3">
    <source>
        <dbReference type="ARBA" id="ARBA00022670"/>
    </source>
</evidence>
<keyword evidence="8 10" id="KW-0346">Stress response</keyword>
<dbReference type="InterPro" id="IPR046336">
    <property type="entry name" value="Lon_prtase_N_sf"/>
</dbReference>
<keyword evidence="7 10" id="KW-0067">ATP-binding</keyword>
<name>A0A6H2HBI2_9BURK</name>
<evidence type="ECO:0000256" key="6">
    <source>
        <dbReference type="ARBA" id="ARBA00022825"/>
    </source>
</evidence>
<comment type="function">
    <text evidence="10">ATP-dependent serine protease that mediates the selective degradation of mutant and abnormal proteins as well as certain short-lived regulatory proteins. Required for cellular homeostasis and for survival from DNA damage and developmental changes induced by stress. Degrades polypeptides processively to yield small peptide fragments that are 5 to 10 amino acids long. Binds to DNA in a double-stranded, site-specific manner.</text>
</comment>
<dbReference type="NCBIfam" id="TIGR00763">
    <property type="entry name" value="lon"/>
    <property type="match status" value="1"/>
</dbReference>
<organism evidence="19 20">
    <name type="scientific">Polaromonas vacuolata</name>
    <dbReference type="NCBI Taxonomy" id="37448"/>
    <lineage>
        <taxon>Bacteria</taxon>
        <taxon>Pseudomonadati</taxon>
        <taxon>Pseudomonadota</taxon>
        <taxon>Betaproteobacteria</taxon>
        <taxon>Burkholderiales</taxon>
        <taxon>Comamonadaceae</taxon>
        <taxon>Polaromonas</taxon>
    </lineage>
</organism>
<dbReference type="InterPro" id="IPR003959">
    <property type="entry name" value="ATPase_AAA_core"/>
</dbReference>
<evidence type="ECO:0000256" key="12">
    <source>
        <dbReference type="PIRSR" id="PIRSR001174-1"/>
    </source>
</evidence>
<dbReference type="RefSeq" id="WP_168922708.1">
    <property type="nucleotide sequence ID" value="NZ_CP051461.1"/>
</dbReference>
<dbReference type="Pfam" id="PF00004">
    <property type="entry name" value="AAA"/>
    <property type="match status" value="1"/>
</dbReference>
<dbReference type="Pfam" id="PF02190">
    <property type="entry name" value="LON_substr_bdg"/>
    <property type="match status" value="1"/>
</dbReference>
<dbReference type="GO" id="GO:0043565">
    <property type="term" value="F:sequence-specific DNA binding"/>
    <property type="evidence" value="ECO:0007669"/>
    <property type="project" value="UniProtKB-UniRule"/>
</dbReference>
<dbReference type="GO" id="GO:0006515">
    <property type="term" value="P:protein quality control for misfolded or incompletely synthesized proteins"/>
    <property type="evidence" value="ECO:0007669"/>
    <property type="project" value="UniProtKB-UniRule"/>
</dbReference>
<dbReference type="GO" id="GO:0016887">
    <property type="term" value="F:ATP hydrolysis activity"/>
    <property type="evidence" value="ECO:0007669"/>
    <property type="project" value="UniProtKB-UniRule"/>
</dbReference>
<dbReference type="PIRSF" id="PIRSF001174">
    <property type="entry name" value="Lon_proteas"/>
    <property type="match status" value="1"/>
</dbReference>
<comment type="catalytic activity">
    <reaction evidence="9 10 11 14">
        <text>Hydrolysis of proteins in presence of ATP.</text>
        <dbReference type="EC" id="3.4.21.53"/>
    </reaction>
</comment>
<dbReference type="Gene3D" id="2.30.130.40">
    <property type="entry name" value="LON domain-like"/>
    <property type="match status" value="1"/>
</dbReference>
<reference evidence="19 20" key="1">
    <citation type="submission" date="2020-04" db="EMBL/GenBank/DDBJ databases">
        <title>Complete genome of a Psychrophilic, Marine, Gas Vacuolate Bacterium Polaromonas vacuolata KCTC 22033T.</title>
        <authorList>
            <person name="Hwang K."/>
            <person name="Kim K.M."/>
        </authorList>
    </citation>
    <scope>NUCLEOTIDE SEQUENCE [LARGE SCALE GENOMIC DNA]</scope>
    <source>
        <strain evidence="19 20">KCTC 22033</strain>
    </source>
</reference>
<dbReference type="EMBL" id="CP051461">
    <property type="protein sequence ID" value="QJC57153.1"/>
    <property type="molecule type" value="Genomic_DNA"/>
</dbReference>
<dbReference type="SMART" id="SM00382">
    <property type="entry name" value="AAA"/>
    <property type="match status" value="1"/>
</dbReference>
<keyword evidence="2 10" id="KW-0963">Cytoplasm</keyword>
<evidence type="ECO:0000256" key="1">
    <source>
        <dbReference type="ARBA" id="ARBA00004496"/>
    </source>
</evidence>
<dbReference type="InterPro" id="IPR054594">
    <property type="entry name" value="Lon_lid"/>
</dbReference>
<dbReference type="GO" id="GO:0034605">
    <property type="term" value="P:cellular response to heat"/>
    <property type="evidence" value="ECO:0007669"/>
    <property type="project" value="UniProtKB-UniRule"/>
</dbReference>
<comment type="induction">
    <text evidence="10">By heat shock.</text>
</comment>
<dbReference type="PROSITE" id="PS51786">
    <property type="entry name" value="LON_PROTEOLYTIC"/>
    <property type="match status" value="1"/>
</dbReference>
<accession>A0A6H2HBI2</accession>
<keyword evidence="3 10" id="KW-0645">Protease</keyword>
<dbReference type="InterPro" id="IPR003111">
    <property type="entry name" value="Lon_prtase_N"/>
</dbReference>
<dbReference type="PRINTS" id="PR00830">
    <property type="entry name" value="ENDOLAPTASE"/>
</dbReference>
<dbReference type="Gene3D" id="3.40.50.300">
    <property type="entry name" value="P-loop containing nucleotide triphosphate hydrolases"/>
    <property type="match status" value="1"/>
</dbReference>
<evidence type="ECO:0000313" key="20">
    <source>
        <dbReference type="Proteomes" id="UP000502041"/>
    </source>
</evidence>
<evidence type="ECO:0000256" key="15">
    <source>
        <dbReference type="RuleBase" id="RU000591"/>
    </source>
</evidence>
<dbReference type="Gene3D" id="3.30.230.10">
    <property type="match status" value="1"/>
</dbReference>
<dbReference type="CDD" id="cd19500">
    <property type="entry name" value="RecA-like_Lon"/>
    <property type="match status" value="1"/>
</dbReference>
<dbReference type="InterPro" id="IPR027417">
    <property type="entry name" value="P-loop_NTPase"/>
</dbReference>
<evidence type="ECO:0000259" key="18">
    <source>
        <dbReference type="PROSITE" id="PS51787"/>
    </source>
</evidence>
<evidence type="ECO:0000256" key="13">
    <source>
        <dbReference type="PIRSR" id="PIRSR001174-2"/>
    </source>
</evidence>
<dbReference type="InterPro" id="IPR003593">
    <property type="entry name" value="AAA+_ATPase"/>
</dbReference>
<dbReference type="GO" id="GO:0004252">
    <property type="term" value="F:serine-type endopeptidase activity"/>
    <property type="evidence" value="ECO:0007669"/>
    <property type="project" value="UniProtKB-UniRule"/>
</dbReference>
<evidence type="ECO:0000256" key="2">
    <source>
        <dbReference type="ARBA" id="ARBA00022490"/>
    </source>
</evidence>
<keyword evidence="16" id="KW-0175">Coiled coil</keyword>
<dbReference type="GO" id="GO:0005737">
    <property type="term" value="C:cytoplasm"/>
    <property type="evidence" value="ECO:0007669"/>
    <property type="project" value="UniProtKB-SubCell"/>
</dbReference>
<dbReference type="KEGG" id="pvac:HC248_02473"/>
<feature type="active site" evidence="10 12">
    <location>
        <position position="684"/>
    </location>
</feature>
<dbReference type="InterPro" id="IPR015947">
    <property type="entry name" value="PUA-like_sf"/>
</dbReference>
<dbReference type="InterPro" id="IPR020568">
    <property type="entry name" value="Ribosomal_Su5_D2-typ_SF"/>
</dbReference>
<dbReference type="EC" id="3.4.21.53" evidence="10 11"/>
<evidence type="ECO:0000256" key="14">
    <source>
        <dbReference type="PROSITE-ProRule" id="PRU01122"/>
    </source>
</evidence>
<dbReference type="HAMAP" id="MF_01973">
    <property type="entry name" value="lon_bact"/>
    <property type="match status" value="1"/>
</dbReference>
<evidence type="ECO:0000256" key="11">
    <source>
        <dbReference type="PIRNR" id="PIRNR001174"/>
    </source>
</evidence>
<evidence type="ECO:0000256" key="7">
    <source>
        <dbReference type="ARBA" id="ARBA00022840"/>
    </source>
</evidence>
<dbReference type="GO" id="GO:0005524">
    <property type="term" value="F:ATP binding"/>
    <property type="evidence" value="ECO:0007669"/>
    <property type="project" value="UniProtKB-UniRule"/>
</dbReference>
<dbReference type="SUPFAM" id="SSF88697">
    <property type="entry name" value="PUA domain-like"/>
    <property type="match status" value="1"/>
</dbReference>
<dbReference type="Pfam" id="PF22667">
    <property type="entry name" value="Lon_lid"/>
    <property type="match status" value="1"/>
</dbReference>
<evidence type="ECO:0000256" key="5">
    <source>
        <dbReference type="ARBA" id="ARBA00022801"/>
    </source>
</evidence>
<dbReference type="Gene3D" id="1.20.5.5270">
    <property type="match status" value="1"/>
</dbReference>
<dbReference type="PROSITE" id="PS51787">
    <property type="entry name" value="LON_N"/>
    <property type="match status" value="1"/>
</dbReference>
<sequence>MSGQTSLPPVAIDLPLLPLRDVVVFPHMVIPLFVGRPKSIKALESAMESERRIMLVAQKAAAKDEPSVEDMFEMGCVATILQLLKLPDGTVKVLVEGQQRAKVNKIVDGEQHFSANVTPVEAAVIAADKSSEIEALRRAVMQQFDHYVKLNKKIPPEILTSISSIDDAGRLADTIAAHLPLKHDAKQVILDLGMVKERLENLYEQLEREVDILNVDKKIRGRVKRQMEKNQRDFYLNEQVKAIQKELGEGEEGADIEDLEKKIKLAKMPVEARKKAEVELKKLKLMSPMSAEATVVRSYLDVLIGLPWGKKTKIKHDLAKAESVLNEDHYGLEKVKDRIVEYLAVQQRVDKLKAPILCLVGPPGVGKTSLGQSIAKATGRKYVRMALGGMRDEAEIRGHRRTYIGALPGKVLQSLAKAGTRNPLFLLDEIDKLGTDFRGDPSSALLEVLDPEQNHTFNDHYVEVDFDLSDVMFVATSNSMNIPPALLDRMEVIRLSGYTEDEKTNIAMTYLLPKQVKNNGVKPEEMQMQEQAVRDIVRYYTREAGVRSLERELSKICRKVVKAVQLKKTTEQVIVTPDNLNEFLGVRKYDYGRAEQKNQVGQVVGLAWTEVGGDLLTIEAAMMTGKGVITRTGSLGDVMKESVEAARTVVRSRSQMLGIKDEMFEKRDIHIHVPDGATPKDGPSAGAAMTTAFVSAMTGIPVRGDVAMTGEITLRGEVTAIGGLKEKLLAALRGGIKTVLIPADNAKDLQEIPDNVKNGLEIIPVKWIDQVLKVALERLPVPLTDEDLAIAAAAALALAPAALTGAVKH</sequence>
<proteinExistence type="evidence at transcript level"/>
<gene>
    <name evidence="10 19" type="primary">lon</name>
    <name evidence="19" type="ORF">HC248_02473</name>
</gene>
<dbReference type="GO" id="GO:0004176">
    <property type="term" value="F:ATP-dependent peptidase activity"/>
    <property type="evidence" value="ECO:0007669"/>
    <property type="project" value="UniProtKB-UniRule"/>
</dbReference>
<dbReference type="FunFam" id="1.20.5.5270:FF:000002">
    <property type="entry name" value="Lon protease homolog"/>
    <property type="match status" value="1"/>
</dbReference>
<dbReference type="PROSITE" id="PS01046">
    <property type="entry name" value="LON_SER"/>
    <property type="match status" value="1"/>
</dbReference>
<evidence type="ECO:0000256" key="16">
    <source>
        <dbReference type="SAM" id="Coils"/>
    </source>
</evidence>
<evidence type="ECO:0000256" key="8">
    <source>
        <dbReference type="ARBA" id="ARBA00023016"/>
    </source>
</evidence>
<dbReference type="InterPro" id="IPR004815">
    <property type="entry name" value="Lon_bac/euk-typ"/>
</dbReference>
<feature type="domain" description="Lon proteolytic" evidence="17">
    <location>
        <begin position="597"/>
        <end position="778"/>
    </location>
</feature>
<dbReference type="InterPro" id="IPR014721">
    <property type="entry name" value="Ribsml_uS5_D2-typ_fold_subgr"/>
</dbReference>
<keyword evidence="20" id="KW-1185">Reference proteome</keyword>
<dbReference type="Gene3D" id="1.20.58.1480">
    <property type="match status" value="1"/>
</dbReference>
<evidence type="ECO:0000313" key="19">
    <source>
        <dbReference type="EMBL" id="QJC57153.1"/>
    </source>
</evidence>
<feature type="active site" evidence="10 12">
    <location>
        <position position="727"/>
    </location>
</feature>
<keyword evidence="6 10" id="KW-0720">Serine protease</keyword>
<comment type="subunit">
    <text evidence="10 11">Homohexamer. Organized in a ring with a central cavity.</text>
</comment>
<dbReference type="NCBIfam" id="NF008053">
    <property type="entry name" value="PRK10787.1"/>
    <property type="match status" value="1"/>
</dbReference>
<evidence type="ECO:0000256" key="9">
    <source>
        <dbReference type="ARBA" id="ARBA00050665"/>
    </source>
</evidence>
<evidence type="ECO:0000259" key="17">
    <source>
        <dbReference type="PROSITE" id="PS51786"/>
    </source>
</evidence>